<dbReference type="eggNOG" id="arCOG01537">
    <property type="taxonomic scope" value="Archaea"/>
</dbReference>
<feature type="transmembrane region" description="Helical" evidence="6">
    <location>
        <begin position="254"/>
        <end position="274"/>
    </location>
</feature>
<proteinExistence type="predicted"/>
<keyword evidence="3 6" id="KW-0812">Transmembrane</keyword>
<dbReference type="GO" id="GO:0008137">
    <property type="term" value="F:NADH dehydrogenase (ubiquinone) activity"/>
    <property type="evidence" value="ECO:0007669"/>
    <property type="project" value="InterPro"/>
</dbReference>
<evidence type="ECO:0000256" key="4">
    <source>
        <dbReference type="ARBA" id="ARBA00022989"/>
    </source>
</evidence>
<feature type="transmembrane region" description="Helical" evidence="6">
    <location>
        <begin position="85"/>
        <end position="108"/>
    </location>
</feature>
<dbReference type="PRINTS" id="PR01437">
    <property type="entry name" value="NUOXDRDTASE4"/>
</dbReference>
<dbReference type="AlphaFoldDB" id="A2BJA1"/>
<dbReference type="EC" id="1.6.5.11" evidence="8"/>
<evidence type="ECO:0000313" key="8">
    <source>
        <dbReference type="EMBL" id="ABM80062.1"/>
    </source>
</evidence>
<dbReference type="KEGG" id="hbu:Hbut_0190"/>
<dbReference type="HOGENOM" id="CLU_007100_4_2_2"/>
<dbReference type="PANTHER" id="PTHR42703">
    <property type="entry name" value="NADH DEHYDROGENASE"/>
    <property type="match status" value="1"/>
</dbReference>
<feature type="transmembrane region" description="Helical" evidence="6">
    <location>
        <begin position="312"/>
        <end position="331"/>
    </location>
</feature>
<dbReference type="PANTHER" id="PTHR42703:SF1">
    <property type="entry name" value="NA(+)_H(+) ANTIPORTER SUBUNIT D1"/>
    <property type="match status" value="1"/>
</dbReference>
<keyword evidence="8" id="KW-0560">Oxidoreductase</keyword>
<keyword evidence="4 6" id="KW-1133">Transmembrane helix</keyword>
<dbReference type="RefSeq" id="WP_011821379.1">
    <property type="nucleotide sequence ID" value="NC_008818.1"/>
</dbReference>
<keyword evidence="5 6" id="KW-0472">Membrane</keyword>
<dbReference type="GO" id="GO:0016491">
    <property type="term" value="F:oxidoreductase activity"/>
    <property type="evidence" value="ECO:0007669"/>
    <property type="project" value="UniProtKB-KW"/>
</dbReference>
<feature type="transmembrane region" description="Helical" evidence="6">
    <location>
        <begin position="120"/>
        <end position="143"/>
    </location>
</feature>
<feature type="transmembrane region" description="Helical" evidence="6">
    <location>
        <begin position="375"/>
        <end position="396"/>
    </location>
</feature>
<gene>
    <name evidence="8" type="ordered locus">Hbut_0190</name>
</gene>
<evidence type="ECO:0000313" key="9">
    <source>
        <dbReference type="Proteomes" id="UP000002593"/>
    </source>
</evidence>
<evidence type="ECO:0000256" key="2">
    <source>
        <dbReference type="ARBA" id="ARBA00022475"/>
    </source>
</evidence>
<feature type="transmembrane region" description="Helical" evidence="6">
    <location>
        <begin position="178"/>
        <end position="202"/>
    </location>
</feature>
<feature type="transmembrane region" description="Helical" evidence="6">
    <location>
        <begin position="416"/>
        <end position="443"/>
    </location>
</feature>
<feature type="transmembrane region" description="Helical" evidence="6">
    <location>
        <begin position="469"/>
        <end position="491"/>
    </location>
</feature>
<dbReference type="OrthoDB" id="19089at2157"/>
<evidence type="ECO:0000259" key="7">
    <source>
        <dbReference type="Pfam" id="PF00361"/>
    </source>
</evidence>
<name>A2BJA1_HYPBU</name>
<organism evidence="8 9">
    <name type="scientific">Hyperthermus butylicus (strain DSM 5456 / JCM 9403 / PLM1-5)</name>
    <dbReference type="NCBI Taxonomy" id="415426"/>
    <lineage>
        <taxon>Archaea</taxon>
        <taxon>Thermoproteota</taxon>
        <taxon>Thermoprotei</taxon>
        <taxon>Desulfurococcales</taxon>
        <taxon>Pyrodictiaceae</taxon>
        <taxon>Hyperthermus</taxon>
    </lineage>
</organism>
<dbReference type="EnsemblBacteria" id="ABM80062">
    <property type="protein sequence ID" value="ABM80062"/>
    <property type="gene ID" value="Hbut_0190"/>
</dbReference>
<keyword evidence="9" id="KW-1185">Reference proteome</keyword>
<feature type="transmembrane region" description="Helical" evidence="6">
    <location>
        <begin position="286"/>
        <end position="305"/>
    </location>
</feature>
<dbReference type="GO" id="GO:0042773">
    <property type="term" value="P:ATP synthesis coupled electron transport"/>
    <property type="evidence" value="ECO:0007669"/>
    <property type="project" value="InterPro"/>
</dbReference>
<feature type="transmembrane region" description="Helical" evidence="6">
    <location>
        <begin position="12"/>
        <end position="32"/>
    </location>
</feature>
<feature type="transmembrane region" description="Helical" evidence="6">
    <location>
        <begin position="149"/>
        <end position="171"/>
    </location>
</feature>
<reference evidence="8 9" key="1">
    <citation type="journal article" date="2007" name="Archaea">
        <title>The genome of Hyperthermus butylicus: a sulfur-reducing, peptide fermenting, neutrophilic Crenarchaeote growing up to 108 degrees C.</title>
        <authorList>
            <person name="Brugger K."/>
            <person name="Chen L."/>
            <person name="Stark M."/>
            <person name="Zibat A."/>
            <person name="Redder P."/>
            <person name="Ruepp A."/>
            <person name="Awayez M."/>
            <person name="She Q."/>
            <person name="Garrett R.A."/>
            <person name="Klenk H.P."/>
        </authorList>
    </citation>
    <scope>NUCLEOTIDE SEQUENCE [LARGE SCALE GENOMIC DNA]</scope>
    <source>
        <strain evidence="9">DSM 5456 / JCM 9403 / PLM1-5</strain>
    </source>
</reference>
<dbReference type="Proteomes" id="UP000002593">
    <property type="component" value="Chromosome"/>
</dbReference>
<feature type="transmembrane region" description="Helical" evidence="6">
    <location>
        <begin position="44"/>
        <end position="65"/>
    </location>
</feature>
<keyword evidence="2" id="KW-1003">Cell membrane</keyword>
<dbReference type="InterPro" id="IPR001750">
    <property type="entry name" value="ND/Mrp_TM"/>
</dbReference>
<comment type="subcellular location">
    <subcellularLocation>
        <location evidence="1">Cell membrane</location>
        <topology evidence="1">Multi-pass membrane protein</topology>
    </subcellularLocation>
</comment>
<evidence type="ECO:0000256" key="6">
    <source>
        <dbReference type="SAM" id="Phobius"/>
    </source>
</evidence>
<dbReference type="EMBL" id="CP000493">
    <property type="protein sequence ID" value="ABM80062.1"/>
    <property type="molecule type" value="Genomic_DNA"/>
</dbReference>
<dbReference type="STRING" id="415426.Hbut_0190"/>
<evidence type="ECO:0000256" key="5">
    <source>
        <dbReference type="ARBA" id="ARBA00023136"/>
    </source>
</evidence>
<sequence>MASGVETVTLSAPLLWLAVAAPIAAGIVSGFAGRSISAKGHTALATVSWLVSLLLLFPALGHALAGRVVVDPFYGEVPGLGVFALFMDAVSAILALSVVLVSLIIAVYSRPYMEHRFEELGGGSWGTYFLLYQLFTAGMLGAVLASNTILFYLFLELTLIPSGLLIALYGYGDRLRVALLYLVWTHVGTLLYLLGVFISGAYDIYVPDTGYTVAAFTGLLPLALIIVGLGVKMAMAGIHFWLPYAHAEAPTPVSALLSPLFIGVGGYALFRVGVGMFQADWATLRPILFAWAVATMLYGGFLVLVQQDVKRLFAYSSISQMGYIMLGLSVANPEAEAGAILHYMSHALGKAILFGVAGVFIVALGTRNIREMGGLLGVMPYTGSIALTGFMLISGLPPTLGMWSEVLLVFGYAKWAMGLGLGLFLLTAALVAAAMSLTVVYSFQTFRLVFLGRRGPAAERGGESHASSLIAPLLALAVLGVTLFVAAGVLVDPLVDFLRVVYG</sequence>
<dbReference type="Pfam" id="PF00361">
    <property type="entry name" value="Proton_antipo_M"/>
    <property type="match status" value="1"/>
</dbReference>
<feature type="transmembrane region" description="Helical" evidence="6">
    <location>
        <begin position="343"/>
        <end position="363"/>
    </location>
</feature>
<dbReference type="InterPro" id="IPR003918">
    <property type="entry name" value="NADH_UbQ_OxRdtase"/>
</dbReference>
<evidence type="ECO:0000256" key="1">
    <source>
        <dbReference type="ARBA" id="ARBA00004651"/>
    </source>
</evidence>
<dbReference type="GeneID" id="4782784"/>
<dbReference type="GO" id="GO:0005886">
    <property type="term" value="C:plasma membrane"/>
    <property type="evidence" value="ECO:0007669"/>
    <property type="project" value="UniProtKB-SubCell"/>
</dbReference>
<feature type="domain" description="NADH:quinone oxidoreductase/Mrp antiporter transmembrane" evidence="7">
    <location>
        <begin position="145"/>
        <end position="428"/>
    </location>
</feature>
<protein>
    <submittedName>
        <fullName evidence="8">NADH-quinone oxidoreductase chain M</fullName>
        <ecNumber evidence="8">1.6.5.11</ecNumber>
    </submittedName>
</protein>
<evidence type="ECO:0000256" key="3">
    <source>
        <dbReference type="ARBA" id="ARBA00022692"/>
    </source>
</evidence>
<dbReference type="InterPro" id="IPR050586">
    <property type="entry name" value="CPA3_Na-H_Antiporter_D"/>
</dbReference>
<accession>A2BJA1</accession>